<keyword evidence="5 7" id="KW-0472">Membrane</keyword>
<evidence type="ECO:0000256" key="6">
    <source>
        <dbReference type="ARBA" id="ARBA00038268"/>
    </source>
</evidence>
<evidence type="ECO:0000256" key="5">
    <source>
        <dbReference type="ARBA" id="ARBA00023136"/>
    </source>
</evidence>
<dbReference type="PIRSF" id="PIRSF500217">
    <property type="entry name" value="AlgI"/>
    <property type="match status" value="1"/>
</dbReference>
<dbReference type="InterPro" id="IPR004299">
    <property type="entry name" value="MBOAT_fam"/>
</dbReference>
<comment type="caution">
    <text evidence="10">The sequence shown here is derived from an EMBL/GenBank/DDBJ whole genome shotgun (WGS) entry which is preliminary data.</text>
</comment>
<proteinExistence type="inferred from homology"/>
<evidence type="ECO:0000256" key="3">
    <source>
        <dbReference type="ARBA" id="ARBA00022692"/>
    </source>
</evidence>
<feature type="transmembrane region" description="Helical" evidence="7">
    <location>
        <begin position="210"/>
        <end position="229"/>
    </location>
</feature>
<dbReference type="Proteomes" id="UP000663851">
    <property type="component" value="Unassembled WGS sequence"/>
</dbReference>
<dbReference type="GO" id="GO:0016746">
    <property type="term" value="F:acyltransferase activity"/>
    <property type="evidence" value="ECO:0007669"/>
    <property type="project" value="InterPro"/>
</dbReference>
<evidence type="ECO:0000313" key="10">
    <source>
        <dbReference type="EMBL" id="CAF3629743.1"/>
    </source>
</evidence>
<dbReference type="InterPro" id="IPR028362">
    <property type="entry name" value="AlgI"/>
</dbReference>
<dbReference type="Pfam" id="PF03062">
    <property type="entry name" value="MBOAT"/>
    <property type="match status" value="1"/>
</dbReference>
<dbReference type="GO" id="GO:0042121">
    <property type="term" value="P:alginic acid biosynthetic process"/>
    <property type="evidence" value="ECO:0007669"/>
    <property type="project" value="InterPro"/>
</dbReference>
<evidence type="ECO:0000313" key="13">
    <source>
        <dbReference type="EMBL" id="CAF4635576.1"/>
    </source>
</evidence>
<evidence type="ECO:0000256" key="1">
    <source>
        <dbReference type="ARBA" id="ARBA00004651"/>
    </source>
</evidence>
<dbReference type="EMBL" id="CAJNYD010004782">
    <property type="protein sequence ID" value="CAF3629743.1"/>
    <property type="molecule type" value="Genomic_DNA"/>
</dbReference>
<comment type="similarity">
    <text evidence="6">Belongs to the membrane-bound acyltransferase family. HHAT subfamily.</text>
</comment>
<dbReference type="Proteomes" id="UP000663873">
    <property type="component" value="Unassembled WGS sequence"/>
</dbReference>
<dbReference type="EMBL" id="CAJNYU010001195">
    <property type="protein sequence ID" value="CAF3419424.1"/>
    <property type="molecule type" value="Genomic_DNA"/>
</dbReference>
<evidence type="ECO:0000313" key="15">
    <source>
        <dbReference type="Proteomes" id="UP000663873"/>
    </source>
</evidence>
<evidence type="ECO:0000313" key="12">
    <source>
        <dbReference type="EMBL" id="CAF4505846.1"/>
    </source>
</evidence>
<dbReference type="PANTHER" id="PTHR13285:SF18">
    <property type="entry name" value="PROTEIN-CYSTEINE N-PALMITOYLTRANSFERASE RASP"/>
    <property type="match status" value="1"/>
</dbReference>
<name>A0A818PUS7_9BILA</name>
<evidence type="ECO:0000313" key="14">
    <source>
        <dbReference type="Proteomes" id="UP000663833"/>
    </source>
</evidence>
<keyword evidence="2" id="KW-1003">Cell membrane</keyword>
<dbReference type="EMBL" id="CAJOBP010004007">
    <property type="protein sequence ID" value="CAF4426548.1"/>
    <property type="molecule type" value="Genomic_DNA"/>
</dbReference>
<keyword evidence="4 7" id="KW-1133">Transmembrane helix</keyword>
<dbReference type="InterPro" id="IPR024194">
    <property type="entry name" value="Ac/AlaTfrase_AlgI/DltB"/>
</dbReference>
<dbReference type="EMBL" id="CAJOBQ010004415">
    <property type="protein sequence ID" value="CAF4635576.1"/>
    <property type="molecule type" value="Genomic_DNA"/>
</dbReference>
<sequence>MLIANTIAVVADKIFTLPLENIDASHAWFGLLAYSLQIYFDFTGYSDMAIGLASMFGIRFLENFNYPYVSRSIREFWRRWHISLSNWFGDYLYISLGGNRVSECRVYFNLLTVFLLCGLWHGASWNFIIWGLFHGAFLVLERTILFTYVLKILPRAFQHFYTQTIISFGWVFFRSSTLKHSIGFTKTLLGLQLHHNRKNIPIQQYLDKKVVIVIGFAILGSSGILSTLIRLLKDVPSRILNKHAQMLAQLVLTLFWIVVFVSIFLLSIMAIASGHYNPFIYFRF</sequence>
<feature type="transmembrane region" description="Helical" evidence="7">
    <location>
        <begin position="106"/>
        <end position="123"/>
    </location>
</feature>
<gene>
    <name evidence="9" type="ORF">FME351_LOCUS10765</name>
    <name evidence="12" type="ORF">HFQ381_LOCUS28116</name>
    <name evidence="10" type="ORF">LUA448_LOCUS31855</name>
    <name evidence="8" type="ORF">TIS948_LOCUS3707</name>
    <name evidence="13" type="ORF">TSG867_LOCUS29866</name>
    <name evidence="11" type="ORF">UJA718_LOCUS21001</name>
</gene>
<dbReference type="Proteomes" id="UP000663833">
    <property type="component" value="Unassembled WGS sequence"/>
</dbReference>
<keyword evidence="3 7" id="KW-0812">Transmembrane</keyword>
<dbReference type="Proteomes" id="UP000663869">
    <property type="component" value="Unassembled WGS sequence"/>
</dbReference>
<dbReference type="Proteomes" id="UP000663862">
    <property type="component" value="Unassembled WGS sequence"/>
</dbReference>
<evidence type="ECO:0000256" key="7">
    <source>
        <dbReference type="SAM" id="Phobius"/>
    </source>
</evidence>
<dbReference type="InterPro" id="IPR051085">
    <property type="entry name" value="MB_O-acyltransferase"/>
</dbReference>
<feature type="transmembrane region" description="Helical" evidence="7">
    <location>
        <begin position="250"/>
        <end position="272"/>
    </location>
</feature>
<dbReference type="PIRSF" id="PIRSF016636">
    <property type="entry name" value="AlgI_DltB"/>
    <property type="match status" value="1"/>
</dbReference>
<protein>
    <submittedName>
        <fullName evidence="10">Uncharacterized protein</fullName>
    </submittedName>
</protein>
<reference evidence="10" key="1">
    <citation type="submission" date="2021-02" db="EMBL/GenBank/DDBJ databases">
        <authorList>
            <person name="Nowell W R."/>
        </authorList>
    </citation>
    <scope>NUCLEOTIDE SEQUENCE</scope>
</reference>
<evidence type="ECO:0000313" key="8">
    <source>
        <dbReference type="EMBL" id="CAF3044786.1"/>
    </source>
</evidence>
<dbReference type="OrthoDB" id="420606at2759"/>
<comment type="subcellular location">
    <subcellularLocation>
        <location evidence="1">Cell membrane</location>
        <topology evidence="1">Multi-pass membrane protein</topology>
    </subcellularLocation>
</comment>
<evidence type="ECO:0000313" key="9">
    <source>
        <dbReference type="EMBL" id="CAF3419424.1"/>
    </source>
</evidence>
<dbReference type="GO" id="GO:0005886">
    <property type="term" value="C:plasma membrane"/>
    <property type="evidence" value="ECO:0007669"/>
    <property type="project" value="UniProtKB-SubCell"/>
</dbReference>
<dbReference type="EMBL" id="CAJOBO010003878">
    <property type="protein sequence ID" value="CAF4505846.1"/>
    <property type="molecule type" value="Genomic_DNA"/>
</dbReference>
<feature type="transmembrane region" description="Helical" evidence="7">
    <location>
        <begin position="129"/>
        <end position="149"/>
    </location>
</feature>
<evidence type="ECO:0000313" key="11">
    <source>
        <dbReference type="EMBL" id="CAF4426548.1"/>
    </source>
</evidence>
<dbReference type="EMBL" id="CAJNXB010000339">
    <property type="protein sequence ID" value="CAF3044786.1"/>
    <property type="molecule type" value="Genomic_DNA"/>
</dbReference>
<organism evidence="10 14">
    <name type="scientific">Rotaria socialis</name>
    <dbReference type="NCBI Taxonomy" id="392032"/>
    <lineage>
        <taxon>Eukaryota</taxon>
        <taxon>Metazoa</taxon>
        <taxon>Spiralia</taxon>
        <taxon>Gnathifera</taxon>
        <taxon>Rotifera</taxon>
        <taxon>Eurotatoria</taxon>
        <taxon>Bdelloidea</taxon>
        <taxon>Philodinida</taxon>
        <taxon>Philodinidae</taxon>
        <taxon>Rotaria</taxon>
    </lineage>
</organism>
<evidence type="ECO:0000256" key="2">
    <source>
        <dbReference type="ARBA" id="ARBA00022475"/>
    </source>
</evidence>
<dbReference type="Proteomes" id="UP000663825">
    <property type="component" value="Unassembled WGS sequence"/>
</dbReference>
<accession>A0A818PUS7</accession>
<keyword evidence="15" id="KW-1185">Reference proteome</keyword>
<dbReference type="PANTHER" id="PTHR13285">
    <property type="entry name" value="ACYLTRANSFERASE"/>
    <property type="match status" value="1"/>
</dbReference>
<evidence type="ECO:0000256" key="4">
    <source>
        <dbReference type="ARBA" id="ARBA00022989"/>
    </source>
</evidence>
<dbReference type="AlphaFoldDB" id="A0A818PUS7"/>